<protein>
    <submittedName>
        <fullName evidence="2">Uncharacterized protein</fullName>
    </submittedName>
</protein>
<feature type="transmembrane region" description="Helical" evidence="1">
    <location>
        <begin position="21"/>
        <end position="41"/>
    </location>
</feature>
<proteinExistence type="predicted"/>
<keyword evidence="1" id="KW-0812">Transmembrane</keyword>
<gene>
    <name evidence="2" type="ORF">VTAP4600_B0219</name>
</gene>
<dbReference type="AlphaFoldDB" id="A0A2N8ZIV4"/>
<keyword evidence="3" id="KW-1185">Reference proteome</keyword>
<organism evidence="2 3">
    <name type="scientific">Vibrio tapetis subsp. tapetis</name>
    <dbReference type="NCBI Taxonomy" id="1671868"/>
    <lineage>
        <taxon>Bacteria</taxon>
        <taxon>Pseudomonadati</taxon>
        <taxon>Pseudomonadota</taxon>
        <taxon>Gammaproteobacteria</taxon>
        <taxon>Vibrionales</taxon>
        <taxon>Vibrionaceae</taxon>
        <taxon>Vibrio</taxon>
    </lineage>
</organism>
<dbReference type="KEGG" id="vta:B0219"/>
<accession>A0A2N8ZIV4</accession>
<name>A0A2N8ZIV4_9VIBR</name>
<keyword evidence="1" id="KW-1133">Transmembrane helix</keyword>
<evidence type="ECO:0000313" key="3">
    <source>
        <dbReference type="Proteomes" id="UP000235828"/>
    </source>
</evidence>
<evidence type="ECO:0000256" key="1">
    <source>
        <dbReference type="SAM" id="Phobius"/>
    </source>
</evidence>
<evidence type="ECO:0000313" key="2">
    <source>
        <dbReference type="EMBL" id="SON51830.1"/>
    </source>
</evidence>
<dbReference type="EMBL" id="LT960612">
    <property type="protein sequence ID" value="SON51830.1"/>
    <property type="molecule type" value="Genomic_DNA"/>
</dbReference>
<reference evidence="2 3" key="1">
    <citation type="submission" date="2017-10" db="EMBL/GenBank/DDBJ databases">
        <authorList>
            <person name="Banno H."/>
            <person name="Chua N.-H."/>
        </authorList>
    </citation>
    <scope>NUCLEOTIDE SEQUENCE [LARGE SCALE GENOMIC DNA]</scope>
    <source>
        <strain evidence="2">Vibrio tapetis CECT4600</strain>
    </source>
</reference>
<dbReference type="Proteomes" id="UP000235828">
    <property type="component" value="Chromosome B"/>
</dbReference>
<sequence>MSPLSLLRERFDLHLRPLPMRTADVFCYLIYTTIIAIATVVV</sequence>
<keyword evidence="1" id="KW-0472">Membrane</keyword>